<evidence type="ECO:0000313" key="1">
    <source>
        <dbReference type="EMBL" id="KKK71052.1"/>
    </source>
</evidence>
<dbReference type="AlphaFoldDB" id="A0A0F8XPX9"/>
<reference evidence="1" key="1">
    <citation type="journal article" date="2015" name="Nature">
        <title>Complex archaea that bridge the gap between prokaryotes and eukaryotes.</title>
        <authorList>
            <person name="Spang A."/>
            <person name="Saw J.H."/>
            <person name="Jorgensen S.L."/>
            <person name="Zaremba-Niedzwiedzka K."/>
            <person name="Martijn J."/>
            <person name="Lind A.E."/>
            <person name="van Eijk R."/>
            <person name="Schleper C."/>
            <person name="Guy L."/>
            <person name="Ettema T.J."/>
        </authorList>
    </citation>
    <scope>NUCLEOTIDE SEQUENCE</scope>
</reference>
<dbReference type="EMBL" id="LAZR01057909">
    <property type="protein sequence ID" value="KKK71052.1"/>
    <property type="molecule type" value="Genomic_DNA"/>
</dbReference>
<comment type="caution">
    <text evidence="1">The sequence shown here is derived from an EMBL/GenBank/DDBJ whole genome shotgun (WGS) entry which is preliminary data.</text>
</comment>
<gene>
    <name evidence="1" type="ORF">LCGC14_2917800</name>
</gene>
<accession>A0A0F8XPX9</accession>
<sequence>MYPGLLAAGDRNIFVRFFIISDYDPAPPSTDSVDGKVGEFSIISATGGETDGDLVEGQLPLAQVEVYHV</sequence>
<name>A0A0F8XPX9_9ZZZZ</name>
<proteinExistence type="predicted"/>
<protein>
    <submittedName>
        <fullName evidence="1">Uncharacterized protein</fullName>
    </submittedName>
</protein>
<organism evidence="1">
    <name type="scientific">marine sediment metagenome</name>
    <dbReference type="NCBI Taxonomy" id="412755"/>
    <lineage>
        <taxon>unclassified sequences</taxon>
        <taxon>metagenomes</taxon>
        <taxon>ecological metagenomes</taxon>
    </lineage>
</organism>